<evidence type="ECO:0000313" key="1">
    <source>
        <dbReference type="EMBL" id="MBX69483.1"/>
    </source>
</evidence>
<dbReference type="EMBL" id="GGEC01088999">
    <property type="protein sequence ID" value="MBX69483.1"/>
    <property type="molecule type" value="Transcribed_RNA"/>
</dbReference>
<protein>
    <submittedName>
        <fullName evidence="1">Uncharacterized protein</fullName>
    </submittedName>
</protein>
<sequence>MQSSKLNKIHLSFECPSNINESRLRLFANQRKKSNLPLWSLT</sequence>
<reference evidence="1" key="1">
    <citation type="submission" date="2018-02" db="EMBL/GenBank/DDBJ databases">
        <title>Rhizophora mucronata_Transcriptome.</title>
        <authorList>
            <person name="Meera S.P."/>
            <person name="Sreeshan A."/>
            <person name="Augustine A."/>
        </authorList>
    </citation>
    <scope>NUCLEOTIDE SEQUENCE</scope>
    <source>
        <tissue evidence="1">Leaf</tissue>
    </source>
</reference>
<dbReference type="AlphaFoldDB" id="A0A2P2QR93"/>
<name>A0A2P2QR93_RHIMU</name>
<accession>A0A2P2QR93</accession>
<organism evidence="1">
    <name type="scientific">Rhizophora mucronata</name>
    <name type="common">Asiatic mangrove</name>
    <dbReference type="NCBI Taxonomy" id="61149"/>
    <lineage>
        <taxon>Eukaryota</taxon>
        <taxon>Viridiplantae</taxon>
        <taxon>Streptophyta</taxon>
        <taxon>Embryophyta</taxon>
        <taxon>Tracheophyta</taxon>
        <taxon>Spermatophyta</taxon>
        <taxon>Magnoliopsida</taxon>
        <taxon>eudicotyledons</taxon>
        <taxon>Gunneridae</taxon>
        <taxon>Pentapetalae</taxon>
        <taxon>rosids</taxon>
        <taxon>fabids</taxon>
        <taxon>Malpighiales</taxon>
        <taxon>Rhizophoraceae</taxon>
        <taxon>Rhizophora</taxon>
    </lineage>
</organism>
<proteinExistence type="predicted"/>